<dbReference type="PANTHER" id="PTHR37944">
    <property type="entry name" value="PORIN B"/>
    <property type="match status" value="1"/>
</dbReference>
<dbReference type="AlphaFoldDB" id="A0A1E3WDN2"/>
<dbReference type="GO" id="GO:0008643">
    <property type="term" value="P:carbohydrate transport"/>
    <property type="evidence" value="ECO:0007669"/>
    <property type="project" value="InterPro"/>
</dbReference>
<organism evidence="3 4">
    <name type="scientific">Methyloceanibacter marginalis</name>
    <dbReference type="NCBI Taxonomy" id="1774971"/>
    <lineage>
        <taxon>Bacteria</taxon>
        <taxon>Pseudomonadati</taxon>
        <taxon>Pseudomonadota</taxon>
        <taxon>Alphaproteobacteria</taxon>
        <taxon>Hyphomicrobiales</taxon>
        <taxon>Hyphomicrobiaceae</taxon>
        <taxon>Methyloceanibacter</taxon>
    </lineage>
</organism>
<dbReference type="GO" id="GO:0016020">
    <property type="term" value="C:membrane"/>
    <property type="evidence" value="ECO:0007669"/>
    <property type="project" value="InterPro"/>
</dbReference>
<dbReference type="PANTHER" id="PTHR37944:SF1">
    <property type="entry name" value="PORIN B"/>
    <property type="match status" value="1"/>
</dbReference>
<sequence>MRTMMPTGKVATAMLAALWGCVAFSFPGKTEDARHHASSDAQDNVTSNAQIEEIGISSNPAATSAVTGTGWLGRQLGVNNNGLRLGGVWIGGLNDLVAGGINPGFTYNGALIVDLYVDLERFAGLKGSSIGVDFLQLNNQATNTDAGSVLGYIGIVNDEPLNRSELLEAWWRQELFDERLIVRIGKSNPSIDFQDIVRPAASPYKNRTISAVSSLLYAPIFVLPTLYQSIGSFYDTVYGVTTTWVPGEQFYVSYGVYDGNKARGVAPG</sequence>
<dbReference type="InterPro" id="IPR052932">
    <property type="entry name" value="OprB_Porin"/>
</dbReference>
<dbReference type="GO" id="GO:0015288">
    <property type="term" value="F:porin activity"/>
    <property type="evidence" value="ECO:0007669"/>
    <property type="project" value="InterPro"/>
</dbReference>
<dbReference type="EMBL" id="LPWD01000079">
    <property type="protein sequence ID" value="ODS03612.1"/>
    <property type="molecule type" value="Genomic_DNA"/>
</dbReference>
<reference evidence="3 4" key="1">
    <citation type="journal article" date="2016" name="Environ. Microbiol.">
        <title>New Methyloceanibacter diversity from North Sea sediments includes methanotroph containing solely the soluble methane monooxygenase.</title>
        <authorList>
            <person name="Vekeman B."/>
            <person name="Kerckhof F.M."/>
            <person name="Cremers G."/>
            <person name="de Vos P."/>
            <person name="Vandamme P."/>
            <person name="Boon N."/>
            <person name="Op den Camp H.J."/>
            <person name="Heylen K."/>
        </authorList>
    </citation>
    <scope>NUCLEOTIDE SEQUENCE [LARGE SCALE GENOMIC DNA]</scope>
    <source>
        <strain evidence="3 4">R-67177</strain>
    </source>
</reference>
<dbReference type="Gene3D" id="2.40.160.180">
    <property type="entry name" value="Carbohydrate-selective porin OprB"/>
    <property type="match status" value="1"/>
</dbReference>
<dbReference type="RefSeq" id="WP_069623185.1">
    <property type="nucleotide sequence ID" value="NZ_LPWD01000079.1"/>
</dbReference>
<dbReference type="InterPro" id="IPR007049">
    <property type="entry name" value="Carb-sel_porin_OprB"/>
</dbReference>
<name>A0A1E3WDN2_9HYPH</name>
<keyword evidence="2" id="KW-0732">Signal</keyword>
<comment type="similarity">
    <text evidence="1 2">Belongs to the OprB family.</text>
</comment>
<evidence type="ECO:0000256" key="1">
    <source>
        <dbReference type="ARBA" id="ARBA00008769"/>
    </source>
</evidence>
<keyword evidence="4" id="KW-1185">Reference proteome</keyword>
<gene>
    <name evidence="3" type="ORF">AUC71_00670</name>
</gene>
<feature type="signal peptide" evidence="2">
    <location>
        <begin position="1"/>
        <end position="25"/>
    </location>
</feature>
<feature type="chain" id="PRO_5009027460" evidence="2">
    <location>
        <begin position="26"/>
        <end position="268"/>
    </location>
</feature>
<evidence type="ECO:0000256" key="2">
    <source>
        <dbReference type="RuleBase" id="RU363072"/>
    </source>
</evidence>
<protein>
    <submittedName>
        <fullName evidence="3">Uncharacterized protein</fullName>
    </submittedName>
</protein>
<dbReference type="InterPro" id="IPR038673">
    <property type="entry name" value="OprB_sf"/>
</dbReference>
<dbReference type="OrthoDB" id="7972153at2"/>
<evidence type="ECO:0000313" key="3">
    <source>
        <dbReference type="EMBL" id="ODS03612.1"/>
    </source>
</evidence>
<evidence type="ECO:0000313" key="4">
    <source>
        <dbReference type="Proteomes" id="UP000095042"/>
    </source>
</evidence>
<comment type="caution">
    <text evidence="3">The sequence shown here is derived from an EMBL/GenBank/DDBJ whole genome shotgun (WGS) entry which is preliminary data.</text>
</comment>
<dbReference type="Proteomes" id="UP000095042">
    <property type="component" value="Unassembled WGS sequence"/>
</dbReference>
<dbReference type="Pfam" id="PF04966">
    <property type="entry name" value="OprB"/>
    <property type="match status" value="1"/>
</dbReference>
<proteinExistence type="inferred from homology"/>
<accession>A0A1E3WDN2</accession>